<organism evidence="1 2">
    <name type="scientific">Gossypium stocksii</name>
    <dbReference type="NCBI Taxonomy" id="47602"/>
    <lineage>
        <taxon>Eukaryota</taxon>
        <taxon>Viridiplantae</taxon>
        <taxon>Streptophyta</taxon>
        <taxon>Embryophyta</taxon>
        <taxon>Tracheophyta</taxon>
        <taxon>Spermatophyta</taxon>
        <taxon>Magnoliopsida</taxon>
        <taxon>eudicotyledons</taxon>
        <taxon>Gunneridae</taxon>
        <taxon>Pentapetalae</taxon>
        <taxon>rosids</taxon>
        <taxon>malvids</taxon>
        <taxon>Malvales</taxon>
        <taxon>Malvaceae</taxon>
        <taxon>Malvoideae</taxon>
        <taxon>Gossypium</taxon>
    </lineage>
</organism>
<sequence>MDINIAGQRKSILIDKGASYLFISEKVVGIAQAVELQISLWKGMKDFEDMRGGTKVLSAIQLAEDVHCGKNINLIDWSAIEAPLERLEVRQTDVKPIESSMGLSVIREMGCASNFRRKVVMQTGQLIGVHATSKVHLKHLSNVGFA</sequence>
<dbReference type="AlphaFoldDB" id="A0A9D3WD23"/>
<comment type="caution">
    <text evidence="1">The sequence shown here is derived from an EMBL/GenBank/DDBJ whole genome shotgun (WGS) entry which is preliminary data.</text>
</comment>
<name>A0A9D3WD23_9ROSI</name>
<proteinExistence type="predicted"/>
<keyword evidence="2" id="KW-1185">Reference proteome</keyword>
<dbReference type="EMBL" id="JAIQCV010000002">
    <property type="protein sequence ID" value="KAH1121417.1"/>
    <property type="molecule type" value="Genomic_DNA"/>
</dbReference>
<protein>
    <submittedName>
        <fullName evidence="1">Uncharacterized protein</fullName>
    </submittedName>
</protein>
<dbReference type="Proteomes" id="UP000828251">
    <property type="component" value="Unassembled WGS sequence"/>
</dbReference>
<evidence type="ECO:0000313" key="2">
    <source>
        <dbReference type="Proteomes" id="UP000828251"/>
    </source>
</evidence>
<accession>A0A9D3WD23</accession>
<evidence type="ECO:0000313" key="1">
    <source>
        <dbReference type="EMBL" id="KAH1121417.1"/>
    </source>
</evidence>
<gene>
    <name evidence="1" type="ORF">J1N35_004577</name>
</gene>
<reference evidence="1 2" key="1">
    <citation type="journal article" date="2021" name="Plant Biotechnol. J.">
        <title>Multi-omics assisted identification of the key and species-specific regulatory components of drought-tolerant mechanisms in Gossypium stocksii.</title>
        <authorList>
            <person name="Yu D."/>
            <person name="Ke L."/>
            <person name="Zhang D."/>
            <person name="Wu Y."/>
            <person name="Sun Y."/>
            <person name="Mei J."/>
            <person name="Sun J."/>
            <person name="Sun Y."/>
        </authorList>
    </citation>
    <scope>NUCLEOTIDE SEQUENCE [LARGE SCALE GENOMIC DNA]</scope>
    <source>
        <strain evidence="2">cv. E1</strain>
        <tissue evidence="1">Leaf</tissue>
    </source>
</reference>